<evidence type="ECO:0000313" key="4">
    <source>
        <dbReference type="Proteomes" id="UP000198510"/>
    </source>
</evidence>
<reference evidence="3 4" key="1">
    <citation type="submission" date="2016-10" db="EMBL/GenBank/DDBJ databases">
        <authorList>
            <person name="de Groot N.N."/>
        </authorList>
    </citation>
    <scope>NUCLEOTIDE SEQUENCE [LARGE SCALE GENOMIC DNA]</scope>
    <source>
        <strain evidence="3 4">DSM 25186</strain>
    </source>
</reference>
<dbReference type="Proteomes" id="UP000198510">
    <property type="component" value="Unassembled WGS sequence"/>
</dbReference>
<feature type="domain" description="Polyvalent protein metallopeptidase" evidence="2">
    <location>
        <begin position="1"/>
        <end position="51"/>
    </location>
</feature>
<sequence>MEELVAELGSAFLSAELGVSPQPRLDHAAYLSNWLTMLKGDKKAIFTAASKASQATRFLSKIQETKTSQELEGEIDNNLSYRQSNGNSPK</sequence>
<organism evidence="3 4">
    <name type="scientific">Catalinimonas alkaloidigena</name>
    <dbReference type="NCBI Taxonomy" id="1075417"/>
    <lineage>
        <taxon>Bacteria</taxon>
        <taxon>Pseudomonadati</taxon>
        <taxon>Bacteroidota</taxon>
        <taxon>Cytophagia</taxon>
        <taxon>Cytophagales</taxon>
        <taxon>Catalimonadaceae</taxon>
        <taxon>Catalinimonas</taxon>
    </lineage>
</organism>
<dbReference type="Pfam" id="PF18818">
    <property type="entry name" value="MPTase-PolyVal"/>
    <property type="match status" value="1"/>
</dbReference>
<keyword evidence="4" id="KW-1185">Reference proteome</keyword>
<dbReference type="OrthoDB" id="9792687at2"/>
<dbReference type="EMBL" id="FNFO01000004">
    <property type="protein sequence ID" value="SDL15265.1"/>
    <property type="molecule type" value="Genomic_DNA"/>
</dbReference>
<evidence type="ECO:0000256" key="1">
    <source>
        <dbReference type="SAM" id="MobiDB-lite"/>
    </source>
</evidence>
<evidence type="ECO:0000259" key="2">
    <source>
        <dbReference type="Pfam" id="PF18818"/>
    </source>
</evidence>
<dbReference type="STRING" id="1075417.SAMN05421823_104508"/>
<protein>
    <recommendedName>
        <fullName evidence="2">Polyvalent protein metallopeptidase domain-containing protein</fullName>
    </recommendedName>
</protein>
<gene>
    <name evidence="3" type="ORF">SAMN05421823_104508</name>
</gene>
<dbReference type="AlphaFoldDB" id="A0A1G9HR02"/>
<accession>A0A1G9HR02</accession>
<feature type="compositionally biased region" description="Polar residues" evidence="1">
    <location>
        <begin position="77"/>
        <end position="90"/>
    </location>
</feature>
<proteinExistence type="predicted"/>
<evidence type="ECO:0000313" key="3">
    <source>
        <dbReference type="EMBL" id="SDL15265.1"/>
    </source>
</evidence>
<name>A0A1G9HR02_9BACT</name>
<feature type="region of interest" description="Disordered" evidence="1">
    <location>
        <begin position="67"/>
        <end position="90"/>
    </location>
</feature>
<dbReference type="InterPro" id="IPR041459">
    <property type="entry name" value="MPTase-PolyVal"/>
</dbReference>